<dbReference type="AlphaFoldDB" id="A0A9X2L4N3"/>
<comment type="similarity">
    <text evidence="3">Belongs to the pyridoxamine 5'-phosphate oxidase family.</text>
</comment>
<keyword evidence="16" id="KW-1185">Reference proteome</keyword>
<evidence type="ECO:0000256" key="11">
    <source>
        <dbReference type="PIRSR" id="PIRSR000190-2"/>
    </source>
</evidence>
<evidence type="ECO:0000256" key="9">
    <source>
        <dbReference type="NCBIfam" id="TIGR00558"/>
    </source>
</evidence>
<accession>A0A9X2L4N3</accession>
<evidence type="ECO:0000256" key="8">
    <source>
        <dbReference type="ARBA" id="ARBA00023096"/>
    </source>
</evidence>
<dbReference type="InterPro" id="IPR000659">
    <property type="entry name" value="Pyridox_Oxase"/>
</dbReference>
<keyword evidence="5" id="KW-0285">Flavoprotein</keyword>
<feature type="binding site" evidence="10">
    <location>
        <position position="68"/>
    </location>
    <ligand>
        <name>substrate</name>
    </ligand>
</feature>
<evidence type="ECO:0000256" key="7">
    <source>
        <dbReference type="ARBA" id="ARBA00023002"/>
    </source>
</evidence>
<feature type="binding site" evidence="11">
    <location>
        <begin position="63"/>
        <end position="68"/>
    </location>
    <ligand>
        <name>FMN</name>
        <dbReference type="ChEBI" id="CHEBI:58210"/>
    </ligand>
</feature>
<evidence type="ECO:0000259" key="13">
    <source>
        <dbReference type="Pfam" id="PF01243"/>
    </source>
</evidence>
<dbReference type="Pfam" id="PF01243">
    <property type="entry name" value="PNPOx_N"/>
    <property type="match status" value="1"/>
</dbReference>
<name>A0A9X2L4N3_9BACT</name>
<evidence type="ECO:0000256" key="6">
    <source>
        <dbReference type="ARBA" id="ARBA00022643"/>
    </source>
</evidence>
<dbReference type="GO" id="GO:0004733">
    <property type="term" value="F:pyridoxamine phosphate oxidase activity"/>
    <property type="evidence" value="ECO:0007669"/>
    <property type="project" value="UniProtKB-UniRule"/>
</dbReference>
<feature type="binding site" evidence="10">
    <location>
        <begin position="193"/>
        <end position="195"/>
    </location>
    <ligand>
        <name>substrate</name>
    </ligand>
</feature>
<feature type="domain" description="Pyridoxine 5'-phosphate oxidase dimerisation C-terminal" evidence="14">
    <location>
        <begin position="174"/>
        <end position="214"/>
    </location>
</feature>
<feature type="binding site" evidence="10">
    <location>
        <begin position="10"/>
        <end position="13"/>
    </location>
    <ligand>
        <name>substrate</name>
    </ligand>
</feature>
<organism evidence="15 16">
    <name type="scientific">Gracilimonas sediminicola</name>
    <dbReference type="NCBI Taxonomy" id="2952158"/>
    <lineage>
        <taxon>Bacteria</taxon>
        <taxon>Pseudomonadati</taxon>
        <taxon>Balneolota</taxon>
        <taxon>Balneolia</taxon>
        <taxon>Balneolales</taxon>
        <taxon>Balneolaceae</taxon>
        <taxon>Gracilimonas</taxon>
    </lineage>
</organism>
<keyword evidence="7 15" id="KW-0560">Oxidoreductase</keyword>
<keyword evidence="6 11" id="KW-0288">FMN</keyword>
<evidence type="ECO:0000256" key="12">
    <source>
        <dbReference type="SAM" id="MobiDB-lite"/>
    </source>
</evidence>
<feature type="binding site" evidence="11">
    <location>
        <position position="187"/>
    </location>
    <ligand>
        <name>FMN</name>
        <dbReference type="ChEBI" id="CHEBI:58210"/>
    </ligand>
</feature>
<evidence type="ECO:0000256" key="10">
    <source>
        <dbReference type="PIRSR" id="PIRSR000190-1"/>
    </source>
</evidence>
<evidence type="ECO:0000313" key="16">
    <source>
        <dbReference type="Proteomes" id="UP001139125"/>
    </source>
</evidence>
<comment type="subunit">
    <text evidence="4">Homodimer.</text>
</comment>
<evidence type="ECO:0000313" key="15">
    <source>
        <dbReference type="EMBL" id="MCP9292305.1"/>
    </source>
</evidence>
<dbReference type="NCBIfam" id="TIGR00558">
    <property type="entry name" value="pdxH"/>
    <property type="match status" value="1"/>
</dbReference>
<dbReference type="PANTHER" id="PTHR10851">
    <property type="entry name" value="PYRIDOXINE-5-PHOSPHATE OXIDASE"/>
    <property type="match status" value="1"/>
</dbReference>
<dbReference type="PIRSF" id="PIRSF000190">
    <property type="entry name" value="Pyd_amn-ph_oxd"/>
    <property type="match status" value="1"/>
</dbReference>
<proteinExistence type="inferred from homology"/>
<dbReference type="EC" id="1.4.3.5" evidence="9"/>
<feature type="binding site" evidence="11">
    <location>
        <position position="85"/>
    </location>
    <ligand>
        <name>FMN</name>
        <dbReference type="ChEBI" id="CHEBI:58210"/>
    </ligand>
</feature>
<comment type="caution">
    <text evidence="15">The sequence shown here is derived from an EMBL/GenBank/DDBJ whole genome shotgun (WGS) entry which is preliminary data.</text>
</comment>
<dbReference type="HAMAP" id="MF_01629">
    <property type="entry name" value="PdxH"/>
    <property type="match status" value="1"/>
</dbReference>
<comment type="cofactor">
    <cofactor evidence="11">
        <name>FMN</name>
        <dbReference type="ChEBI" id="CHEBI:58210"/>
    </cofactor>
    <text evidence="11">Binds 1 FMN per subunit.</text>
</comment>
<evidence type="ECO:0000256" key="1">
    <source>
        <dbReference type="ARBA" id="ARBA00004738"/>
    </source>
</evidence>
<feature type="binding site" evidence="11">
    <location>
        <position position="197"/>
    </location>
    <ligand>
        <name>FMN</name>
        <dbReference type="ChEBI" id="CHEBI:58210"/>
    </ligand>
</feature>
<dbReference type="PROSITE" id="PS01064">
    <property type="entry name" value="PYRIDOX_OXIDASE"/>
    <property type="match status" value="1"/>
</dbReference>
<evidence type="ECO:0000256" key="4">
    <source>
        <dbReference type="ARBA" id="ARBA00011738"/>
    </source>
</evidence>
<sequence>MKNEKLQKLREDYSKHSLDESDVNKNPFKQFERWMEEAVGAEVPEPNAMALATVDANQKPHTRIVLLKGLEDDSFIFYTNYGSDKGKELEQNPNASLCFLWLQLERQVRIDGTVEKIPKEESEAYFKQRPYKSQLGALASNQSAEVPNREFLEKKFADLEEKYPEGKVPMPESWGGYRVIPETIEFWQGRRSRLHDRIKYQLTGNKWDIKRLSP</sequence>
<evidence type="ECO:0000256" key="3">
    <source>
        <dbReference type="ARBA" id="ARBA00007301"/>
    </source>
</evidence>
<dbReference type="FunFam" id="2.30.110.10:FF:000005">
    <property type="entry name" value="NAD(P)H-hydrate epimerase"/>
    <property type="match status" value="1"/>
</dbReference>
<dbReference type="NCBIfam" id="NF004231">
    <property type="entry name" value="PRK05679.1"/>
    <property type="match status" value="1"/>
</dbReference>
<feature type="binding site" evidence="10">
    <location>
        <position position="133"/>
    </location>
    <ligand>
        <name>substrate</name>
    </ligand>
</feature>
<dbReference type="SUPFAM" id="SSF50475">
    <property type="entry name" value="FMN-binding split barrel"/>
    <property type="match status" value="1"/>
</dbReference>
<dbReference type="PANTHER" id="PTHR10851:SF0">
    <property type="entry name" value="PYRIDOXINE-5'-PHOSPHATE OXIDASE"/>
    <property type="match status" value="1"/>
</dbReference>
<gene>
    <name evidence="15" type="primary">pdxH</name>
    <name evidence="15" type="ORF">NM125_12025</name>
</gene>
<feature type="binding site" evidence="10">
    <location>
        <position position="129"/>
    </location>
    <ligand>
        <name>substrate</name>
    </ligand>
</feature>
<dbReference type="InterPro" id="IPR011576">
    <property type="entry name" value="Pyridox_Oxase_N"/>
</dbReference>
<dbReference type="EMBL" id="JANDBC010000002">
    <property type="protein sequence ID" value="MCP9292305.1"/>
    <property type="molecule type" value="Genomic_DNA"/>
</dbReference>
<comment type="pathway">
    <text evidence="2">Cofactor metabolism; pyridoxal 5'-phosphate salvage; pyridoxal 5'-phosphate from pyridoxine 5'-phosphate: step 1/1.</text>
</comment>
<dbReference type="Gene3D" id="2.30.110.10">
    <property type="entry name" value="Electron Transport, Fmn-binding Protein, Chain A"/>
    <property type="match status" value="1"/>
</dbReference>
<evidence type="ECO:0000259" key="14">
    <source>
        <dbReference type="Pfam" id="PF10590"/>
    </source>
</evidence>
<evidence type="ECO:0000256" key="5">
    <source>
        <dbReference type="ARBA" id="ARBA00022630"/>
    </source>
</evidence>
<keyword evidence="8" id="KW-0664">Pyridoxine biosynthesis</keyword>
<feature type="region of interest" description="Disordered" evidence="12">
    <location>
        <begin position="1"/>
        <end position="21"/>
    </location>
</feature>
<evidence type="ECO:0000256" key="2">
    <source>
        <dbReference type="ARBA" id="ARBA00005037"/>
    </source>
</evidence>
<dbReference type="GO" id="GO:0008615">
    <property type="term" value="P:pyridoxine biosynthetic process"/>
    <property type="evidence" value="ECO:0007669"/>
    <property type="project" value="UniProtKB-UniRule"/>
</dbReference>
<dbReference type="GO" id="GO:0010181">
    <property type="term" value="F:FMN binding"/>
    <property type="evidence" value="ECO:0007669"/>
    <property type="project" value="UniProtKB-UniRule"/>
</dbReference>
<dbReference type="Proteomes" id="UP001139125">
    <property type="component" value="Unassembled WGS sequence"/>
</dbReference>
<dbReference type="InterPro" id="IPR019576">
    <property type="entry name" value="Pyridoxamine_oxidase_dimer_C"/>
</dbReference>
<feature type="domain" description="Pyridoxamine 5'-phosphate oxidase N-terminal" evidence="13">
    <location>
        <begin position="35"/>
        <end position="161"/>
    </location>
</feature>
<dbReference type="InterPro" id="IPR012349">
    <property type="entry name" value="Split_barrel_FMN-bd"/>
</dbReference>
<comment type="pathway">
    <text evidence="1">Cofactor metabolism; pyridoxal 5'-phosphate salvage; pyridoxal 5'-phosphate from pyridoxamine 5'-phosphate: step 1/1.</text>
</comment>
<dbReference type="InterPro" id="IPR019740">
    <property type="entry name" value="Pyridox_Oxase_CS"/>
</dbReference>
<dbReference type="RefSeq" id="WP_255135186.1">
    <property type="nucleotide sequence ID" value="NZ_JANDBC010000002.1"/>
</dbReference>
<feature type="binding site" evidence="11">
    <location>
        <begin position="142"/>
        <end position="143"/>
    </location>
    <ligand>
        <name>FMN</name>
        <dbReference type="ChEBI" id="CHEBI:58210"/>
    </ligand>
</feature>
<reference evidence="15" key="1">
    <citation type="submission" date="2022-06" db="EMBL/GenBank/DDBJ databases">
        <title>Gracilimonas sp. CAU 1638 isolated from sea sediment.</title>
        <authorList>
            <person name="Kim W."/>
        </authorList>
    </citation>
    <scope>NUCLEOTIDE SEQUENCE</scope>
    <source>
        <strain evidence="15">CAU 1638</strain>
    </source>
</reference>
<feature type="binding site" evidence="11">
    <location>
        <begin position="78"/>
        <end position="79"/>
    </location>
    <ligand>
        <name>FMN</name>
        <dbReference type="ChEBI" id="CHEBI:58210"/>
    </ligand>
</feature>
<feature type="binding site" evidence="11">
    <location>
        <position position="107"/>
    </location>
    <ligand>
        <name>FMN</name>
        <dbReference type="ChEBI" id="CHEBI:58210"/>
    </ligand>
</feature>
<dbReference type="Pfam" id="PF10590">
    <property type="entry name" value="PNP_phzG_C"/>
    <property type="match status" value="1"/>
</dbReference>
<feature type="binding site" evidence="10">
    <location>
        <position position="125"/>
    </location>
    <ligand>
        <name>substrate</name>
    </ligand>
</feature>
<protein>
    <recommendedName>
        <fullName evidence="9">Pyridoxamine 5'-phosphate oxidase</fullName>
        <ecNumber evidence="9">1.4.3.5</ecNumber>
    </recommendedName>
</protein>